<feature type="region of interest" description="Disordered" evidence="1">
    <location>
        <begin position="161"/>
        <end position="182"/>
    </location>
</feature>
<evidence type="ECO:0000256" key="1">
    <source>
        <dbReference type="SAM" id="MobiDB-lite"/>
    </source>
</evidence>
<dbReference type="EMBL" id="GBHO01012634">
    <property type="protein sequence ID" value="JAG30970.1"/>
    <property type="molecule type" value="Transcribed_RNA"/>
</dbReference>
<proteinExistence type="predicted"/>
<dbReference type="AlphaFoldDB" id="A0A0A9YN53"/>
<dbReference type="PANTHER" id="PTHR37558:SF1">
    <property type="entry name" value="HTH CENPB-TYPE DOMAIN-CONTAINING PROTEIN"/>
    <property type="match status" value="1"/>
</dbReference>
<feature type="non-terminal residue" evidence="2">
    <location>
        <position position="182"/>
    </location>
</feature>
<feature type="non-terminal residue" evidence="2">
    <location>
        <position position="1"/>
    </location>
</feature>
<feature type="region of interest" description="Disordered" evidence="1">
    <location>
        <begin position="1"/>
        <end position="21"/>
    </location>
</feature>
<feature type="compositionally biased region" description="Polar residues" evidence="1">
    <location>
        <begin position="1"/>
        <end position="17"/>
    </location>
</feature>
<protein>
    <submittedName>
        <fullName evidence="2">Uncharacterized protein</fullName>
    </submittedName>
</protein>
<evidence type="ECO:0000313" key="2">
    <source>
        <dbReference type="EMBL" id="JAG30970.1"/>
    </source>
</evidence>
<gene>
    <name evidence="2" type="ORF">CM83_103713</name>
</gene>
<reference evidence="2" key="2">
    <citation type="submission" date="2014-07" db="EMBL/GenBank/DDBJ databases">
        <authorList>
            <person name="Hull J."/>
        </authorList>
    </citation>
    <scope>NUCLEOTIDE SEQUENCE</scope>
</reference>
<name>A0A0A9YN53_LYGHE</name>
<dbReference type="PANTHER" id="PTHR37558">
    <property type="entry name" value="HTH CENPB-TYPE DOMAIN-CONTAINING PROTEIN"/>
    <property type="match status" value="1"/>
</dbReference>
<reference evidence="2" key="1">
    <citation type="journal article" date="2014" name="PLoS ONE">
        <title>Transcriptome-Based Identification of ABC Transporters in the Western Tarnished Plant Bug Lygus hesperus.</title>
        <authorList>
            <person name="Hull J.J."/>
            <person name="Chaney K."/>
            <person name="Geib S.M."/>
            <person name="Fabrick J.A."/>
            <person name="Brent C.S."/>
            <person name="Walsh D."/>
            <person name="Lavine L.C."/>
        </authorList>
    </citation>
    <scope>NUCLEOTIDE SEQUENCE</scope>
</reference>
<accession>A0A0A9YN53</accession>
<organism evidence="2">
    <name type="scientific">Lygus hesperus</name>
    <name type="common">Western plant bug</name>
    <dbReference type="NCBI Taxonomy" id="30085"/>
    <lineage>
        <taxon>Eukaryota</taxon>
        <taxon>Metazoa</taxon>
        <taxon>Ecdysozoa</taxon>
        <taxon>Arthropoda</taxon>
        <taxon>Hexapoda</taxon>
        <taxon>Insecta</taxon>
        <taxon>Pterygota</taxon>
        <taxon>Neoptera</taxon>
        <taxon>Paraneoptera</taxon>
        <taxon>Hemiptera</taxon>
        <taxon>Heteroptera</taxon>
        <taxon>Panheteroptera</taxon>
        <taxon>Cimicomorpha</taxon>
        <taxon>Miridae</taxon>
        <taxon>Mirini</taxon>
        <taxon>Lygus</taxon>
    </lineage>
</organism>
<sequence length="182" mass="21033">TYHSVTSKENMSEPTENQPERRRLFFNREDDMELLILVISENPFINSDKWSVISQVMKTRRLKKFTVKNVRARTNLLISTFRANDKKLQIASGKEEGYDEMDQLLQEASDLKKEVEINPYLRKLTRKEQSDAGKFARDLATMSVVAVEEEDLYEEIITNTETGHPHEDEISAIHPPPAIHSA</sequence>